<evidence type="ECO:0000256" key="2">
    <source>
        <dbReference type="ARBA" id="ARBA00022649"/>
    </source>
</evidence>
<keyword evidence="11" id="KW-1185">Reference proteome</keyword>
<reference evidence="11" key="1">
    <citation type="journal article" date="2019" name="Int. J. Syst. Evol. Microbiol.">
        <title>The Global Catalogue of Microorganisms (GCM) 10K type strain sequencing project: providing services to taxonomists for standard genome sequencing and annotation.</title>
        <authorList>
            <consortium name="The Broad Institute Genomics Platform"/>
            <consortium name="The Broad Institute Genome Sequencing Center for Infectious Disease"/>
            <person name="Wu L."/>
            <person name="Ma J."/>
        </authorList>
    </citation>
    <scope>NUCLEOTIDE SEQUENCE [LARGE SCALE GENOMIC DNA]</scope>
    <source>
        <strain evidence="11">JCM 17342</strain>
    </source>
</reference>
<organism evidence="10 11">
    <name type="scientific">Allokutzneria multivorans</name>
    <dbReference type="NCBI Taxonomy" id="1142134"/>
    <lineage>
        <taxon>Bacteria</taxon>
        <taxon>Bacillati</taxon>
        <taxon>Actinomycetota</taxon>
        <taxon>Actinomycetes</taxon>
        <taxon>Pseudonocardiales</taxon>
        <taxon>Pseudonocardiaceae</taxon>
        <taxon>Allokutzneria</taxon>
    </lineage>
</organism>
<evidence type="ECO:0000313" key="11">
    <source>
        <dbReference type="Proteomes" id="UP001501747"/>
    </source>
</evidence>
<dbReference type="EC" id="3.1.-.-" evidence="8"/>
<evidence type="ECO:0000256" key="6">
    <source>
        <dbReference type="ARBA" id="ARBA00022842"/>
    </source>
</evidence>
<dbReference type="Gene3D" id="3.40.50.1010">
    <property type="entry name" value="5'-nuclease"/>
    <property type="match status" value="1"/>
</dbReference>
<dbReference type="EMBL" id="BAABAL010000019">
    <property type="protein sequence ID" value="GAA4027226.1"/>
    <property type="molecule type" value="Genomic_DNA"/>
</dbReference>
<evidence type="ECO:0000256" key="3">
    <source>
        <dbReference type="ARBA" id="ARBA00022722"/>
    </source>
</evidence>
<evidence type="ECO:0000256" key="5">
    <source>
        <dbReference type="ARBA" id="ARBA00022801"/>
    </source>
</evidence>
<dbReference type="PANTHER" id="PTHR33653:SF1">
    <property type="entry name" value="RIBONUCLEASE VAPC2"/>
    <property type="match status" value="1"/>
</dbReference>
<keyword evidence="2 8" id="KW-1277">Toxin-antitoxin system</keyword>
<dbReference type="CDD" id="cd18731">
    <property type="entry name" value="PIN_NgFitB-like"/>
    <property type="match status" value="1"/>
</dbReference>
<dbReference type="HAMAP" id="MF_00265">
    <property type="entry name" value="VapC_Nob1"/>
    <property type="match status" value="1"/>
</dbReference>
<dbReference type="InterPro" id="IPR002716">
    <property type="entry name" value="PIN_dom"/>
</dbReference>
<dbReference type="Proteomes" id="UP001501747">
    <property type="component" value="Unassembled WGS sequence"/>
</dbReference>
<dbReference type="Pfam" id="PF01850">
    <property type="entry name" value="PIN"/>
    <property type="match status" value="1"/>
</dbReference>
<gene>
    <name evidence="8" type="primary">vapC</name>
    <name evidence="10" type="ORF">GCM10022247_60260</name>
</gene>
<evidence type="ECO:0000256" key="7">
    <source>
        <dbReference type="ARBA" id="ARBA00038093"/>
    </source>
</evidence>
<dbReference type="InterPro" id="IPR029060">
    <property type="entry name" value="PIN-like_dom_sf"/>
</dbReference>
<dbReference type="PANTHER" id="PTHR33653">
    <property type="entry name" value="RIBONUCLEASE VAPC2"/>
    <property type="match status" value="1"/>
</dbReference>
<comment type="cofactor">
    <cofactor evidence="1 8">
        <name>Mg(2+)</name>
        <dbReference type="ChEBI" id="CHEBI:18420"/>
    </cofactor>
</comment>
<name>A0ABP7TK31_9PSEU</name>
<feature type="binding site" evidence="8">
    <location>
        <position position="104"/>
    </location>
    <ligand>
        <name>Mg(2+)</name>
        <dbReference type="ChEBI" id="CHEBI:18420"/>
    </ligand>
</feature>
<evidence type="ECO:0000313" key="10">
    <source>
        <dbReference type="EMBL" id="GAA4027226.1"/>
    </source>
</evidence>
<keyword evidence="8" id="KW-0800">Toxin</keyword>
<dbReference type="InterPro" id="IPR022907">
    <property type="entry name" value="VapC_family"/>
</dbReference>
<feature type="domain" description="PIN" evidence="9">
    <location>
        <begin position="2"/>
        <end position="127"/>
    </location>
</feature>
<accession>A0ABP7TK31</accession>
<keyword evidence="5 8" id="KW-0378">Hydrolase</keyword>
<comment type="caution">
    <text evidence="10">The sequence shown here is derived from an EMBL/GenBank/DDBJ whole genome shotgun (WGS) entry which is preliminary data.</text>
</comment>
<feature type="binding site" evidence="8">
    <location>
        <position position="5"/>
    </location>
    <ligand>
        <name>Mg(2+)</name>
        <dbReference type="ChEBI" id="CHEBI:18420"/>
    </ligand>
</feature>
<comment type="similarity">
    <text evidence="7 8">Belongs to the PINc/VapC protein family.</text>
</comment>
<keyword evidence="3 8" id="KW-0540">Nuclease</keyword>
<proteinExistence type="inferred from homology"/>
<protein>
    <recommendedName>
        <fullName evidence="8">Ribonuclease VapC</fullName>
        <shortName evidence="8">RNase VapC</shortName>
        <ecNumber evidence="8">3.1.-.-</ecNumber>
    </recommendedName>
    <alternativeName>
        <fullName evidence="8">Toxin VapC</fullName>
    </alternativeName>
</protein>
<sequence>MIVLDTNVISEFMRHEPDDGVVRWLDQYPREEVFTTAVTVAELGYGILRLPNGKRKDALSAAMTGLLAEDFADQILPFDLVAAEHYAAITAERERCGRPISMADAQIAAICRTYSAALITRNTKDFVDTGVRVADPWSGSRGGPANRSW</sequence>
<dbReference type="RefSeq" id="WP_344882152.1">
    <property type="nucleotide sequence ID" value="NZ_BAABAL010000019.1"/>
</dbReference>
<evidence type="ECO:0000256" key="8">
    <source>
        <dbReference type="HAMAP-Rule" id="MF_00265"/>
    </source>
</evidence>
<evidence type="ECO:0000256" key="4">
    <source>
        <dbReference type="ARBA" id="ARBA00022723"/>
    </source>
</evidence>
<evidence type="ECO:0000259" key="9">
    <source>
        <dbReference type="Pfam" id="PF01850"/>
    </source>
</evidence>
<keyword evidence="4 8" id="KW-0479">Metal-binding</keyword>
<keyword evidence="6 8" id="KW-0460">Magnesium</keyword>
<evidence type="ECO:0000256" key="1">
    <source>
        <dbReference type="ARBA" id="ARBA00001946"/>
    </source>
</evidence>
<dbReference type="SUPFAM" id="SSF88723">
    <property type="entry name" value="PIN domain-like"/>
    <property type="match status" value="1"/>
</dbReference>
<comment type="function">
    <text evidence="8">Toxic component of a toxin-antitoxin (TA) system. An RNase.</text>
</comment>
<dbReference type="InterPro" id="IPR050556">
    <property type="entry name" value="Type_II_TA_system_RNase"/>
</dbReference>